<evidence type="ECO:0000313" key="8">
    <source>
        <dbReference type="Proteomes" id="UP000283895"/>
    </source>
</evidence>
<gene>
    <name evidence="7" type="ORF">VMCG_02107</name>
</gene>
<dbReference type="OrthoDB" id="660555at2759"/>
<feature type="compositionally biased region" description="Polar residues" evidence="3">
    <location>
        <begin position="80"/>
        <end position="103"/>
    </location>
</feature>
<feature type="domain" description="DH" evidence="5">
    <location>
        <begin position="888"/>
        <end position="1080"/>
    </location>
</feature>
<keyword evidence="1" id="KW-0597">Phosphoprotein</keyword>
<feature type="domain" description="CNH" evidence="6">
    <location>
        <begin position="1348"/>
        <end position="1657"/>
    </location>
</feature>
<dbReference type="InterPro" id="IPR035899">
    <property type="entry name" value="DBL_dom_sf"/>
</dbReference>
<keyword evidence="2" id="KW-0344">Guanine-nucleotide releasing factor</keyword>
<sequence>MSFRGDGGRRYGHVPPVQYPVPGQDQHAYPVRTNSFNAGDDAGLVDSETQSSNDAGRQAEMFMASPSLNTSGYQQRYHGQAQQAPPTPTTYNPQEFASRPQSTTLPYHTASRFSSPATTMPTSYTPQPANYTPPTYDPSAYAGVSSPQRQQAYQGYNTYHSYSNSAAPQSSAASYGQPVNAPYSPTYHQGGMSPQPVQTTGINHQYTASLPSPGQWSAHSTPSVASTGFLSNWIGGYGQSNGTASPQGSSHASAPYPSYAQMPVGPNYSAADPHAFLGDNRSRAGSQSSPLPSPPAHSQSSTGIARHPTNAPLPSRPIDYVPEEVDFDVMEAYGYERDAQDSLMNDIEAELGGNSAAAAHAHAHAHRPRPINGNLSDDDLDRLRTYDSRATTVQGAGEAGVSRNYSNASTLNHENETFYDHEDDESDQEGAAGLAQMLQDAEEERRFGAPVQFSQASTQPIGTPLLPPPPEEQISGSDSEYAGGMDIGLYSGGYAGNLTYGNDAGTPPIRSTSLQNRERPLPPPPADQNPPYPDDDSDVGEYAQVDYGGTGGLHRLSFDEGDERVSVQSRASGSESPTKEDLPDLFFHPGLSNRPLPALPPGSDTSSLLSIQSPNRGPYQHGYSQSTDSRTAGLDGNQGQLTAQQLVERSISLSSHSNTPQVQLPGRSRTDAAEERRRALKAQQQQQQALHPATLHEGYESATPSTIAYDLITLPTGRKKRFVPEKLTTSEIRRCSEPWALSSIAAWLREMAEGEPDLKRKTIEEGLIKLFTTKVPTMNVADAETLSTMVTDLLYEAGILLEDEEWAKFGEGTMSGVLWQLTGSGCYAPKLHEIEIPGRCYSYHCTRTLKKANLDELMSEESTTHADWATFYKLDKAALDDKPKKESERQNILHEVITGEEDYMGQLDVVRLLYRDQLRAWQPPIIPPAKLNGFIEKVFGKFEAVQQVNKEYLLAQMKYRQNEQGPWIVGFSDIFREWIRKAEVPYLEFSAAYPLAQLAIRKEAARNTIFAQFLEHVRGHKRSNRLGWDTFLKSPITRLQRYSLLLSTSLRKMVQDSEEKSNLIKAIDEIKAVTMKCDEAVARSKSKVDLHVLQTALVLRPGFQSVLNLDHLGRQLIHRGDLTRMGSKGVRWVDTHALLFDHYFILAKEYPAKDGRDKKYDVSKEPIPMPLLFLESKNDAPISKQKGLTAPLTRPVMVANSSGTQLNKVISNGERPGMEHVASGSSLSSLNTITRINTATDPENTLWPFRVKHLGHEVYTLYAKSENERTDWCNKIIEAKTQHARALHAQNAEPFRLRVLADGAFAYDSFSAAGRTAGVSIKGTPLDRAINEIEQVYGAGRGPPAVCRAQVNCATAFSAFGKSLIAVGTDYGIYISEASNPRGWTRSVQITRVTQIAVMEEFSVCLVTADRSLISYPLELIAPTSNFPASGHDSARKSPQRLAKDVTFFATARMKDRMLVIYKRKEGMHTTFKVLEPVLQRSSEKRPRLFGGRRGGAGSTETFRDFDEFYLPTECYSLNLFQTYIAVATAKGFEMLTLDKKQTMSVPSGLNQPAIANIANRIRDQRPLGMFKLNDQEFLLAYEDCAVYVDKHGEVSRTLIMEYSGKQKKARGATMFGQYLLLFNEDYVEVRNAENGRLRQIVAGRDVRCLDYGVRGPTGGGTVGAGVVMGSGAGAGGGGVSQDSKGTVKIVMSHPEEKSVQIVLELLLNDGHDKAT</sequence>
<dbReference type="Pfam" id="PF23582">
    <property type="entry name" value="WHD_RGF3"/>
    <property type="match status" value="1"/>
</dbReference>
<dbReference type="CDD" id="cd00160">
    <property type="entry name" value="RhoGEF"/>
    <property type="match status" value="1"/>
</dbReference>
<feature type="compositionally biased region" description="Polar residues" evidence="3">
    <location>
        <begin position="603"/>
        <end position="615"/>
    </location>
</feature>
<dbReference type="STRING" id="356882.A0A423X2T4"/>
<evidence type="ECO:0000313" key="7">
    <source>
        <dbReference type="EMBL" id="ROW10207.1"/>
    </source>
</evidence>
<dbReference type="PANTHER" id="PTHR46572:SF1">
    <property type="entry name" value="RHO1 GUANINE NUCLEOTIDE EXCHANGE FACTOR TUS1"/>
    <property type="match status" value="1"/>
</dbReference>
<proteinExistence type="predicted"/>
<evidence type="ECO:0000256" key="1">
    <source>
        <dbReference type="ARBA" id="ARBA00022553"/>
    </source>
</evidence>
<feature type="region of interest" description="Disordered" evidence="3">
    <location>
        <begin position="453"/>
        <end position="481"/>
    </location>
</feature>
<dbReference type="InterPro" id="IPR011993">
    <property type="entry name" value="PH-like_dom_sf"/>
</dbReference>
<organism evidence="7 8">
    <name type="scientific">Cytospora schulzeri</name>
    <dbReference type="NCBI Taxonomy" id="448051"/>
    <lineage>
        <taxon>Eukaryota</taxon>
        <taxon>Fungi</taxon>
        <taxon>Dikarya</taxon>
        <taxon>Ascomycota</taxon>
        <taxon>Pezizomycotina</taxon>
        <taxon>Sordariomycetes</taxon>
        <taxon>Sordariomycetidae</taxon>
        <taxon>Diaporthales</taxon>
        <taxon>Cytosporaceae</taxon>
        <taxon>Cytospora</taxon>
    </lineage>
</organism>
<reference evidence="7 8" key="1">
    <citation type="submission" date="2015-09" db="EMBL/GenBank/DDBJ databases">
        <title>Host preference determinants of Valsa canker pathogens revealed by comparative genomics.</title>
        <authorList>
            <person name="Yin Z."/>
            <person name="Huang L."/>
        </authorList>
    </citation>
    <scope>NUCLEOTIDE SEQUENCE [LARGE SCALE GENOMIC DNA]</scope>
    <source>
        <strain evidence="7 8">03-1</strain>
    </source>
</reference>
<dbReference type="InterPro" id="IPR057283">
    <property type="entry name" value="RGF3_WH"/>
</dbReference>
<dbReference type="EMBL" id="LKEA01000003">
    <property type="protein sequence ID" value="ROW10207.1"/>
    <property type="molecule type" value="Genomic_DNA"/>
</dbReference>
<accession>A0A423X2T4</accession>
<dbReference type="Pfam" id="PF00780">
    <property type="entry name" value="CNH"/>
    <property type="match status" value="1"/>
</dbReference>
<dbReference type="InterPro" id="IPR001849">
    <property type="entry name" value="PH_domain"/>
</dbReference>
<evidence type="ECO:0000259" key="6">
    <source>
        <dbReference type="PROSITE" id="PS50219"/>
    </source>
</evidence>
<keyword evidence="8" id="KW-1185">Reference proteome</keyword>
<dbReference type="InterPro" id="IPR052233">
    <property type="entry name" value="Rho-type_GEFs"/>
</dbReference>
<feature type="region of interest" description="Disordered" evidence="3">
    <location>
        <begin position="652"/>
        <end position="699"/>
    </location>
</feature>
<dbReference type="InterPro" id="IPR000219">
    <property type="entry name" value="DH_dom"/>
</dbReference>
<feature type="compositionally biased region" description="Polar residues" evidence="3">
    <location>
        <begin position="283"/>
        <end position="303"/>
    </location>
</feature>
<dbReference type="Pfam" id="PF00621">
    <property type="entry name" value="RhoGEF"/>
    <property type="match status" value="1"/>
</dbReference>
<evidence type="ECO:0000259" key="5">
    <source>
        <dbReference type="PROSITE" id="PS50010"/>
    </source>
</evidence>
<evidence type="ECO:0008006" key="9">
    <source>
        <dbReference type="Google" id="ProtNLM"/>
    </source>
</evidence>
<dbReference type="SUPFAM" id="SSF50729">
    <property type="entry name" value="PH domain-like"/>
    <property type="match status" value="1"/>
</dbReference>
<feature type="compositionally biased region" description="Basic and acidic residues" evidence="3">
    <location>
        <begin position="668"/>
        <end position="677"/>
    </location>
</feature>
<dbReference type="GO" id="GO:0005085">
    <property type="term" value="F:guanyl-nucleotide exchange factor activity"/>
    <property type="evidence" value="ECO:0007669"/>
    <property type="project" value="UniProtKB-KW"/>
</dbReference>
<dbReference type="Gene3D" id="1.20.900.10">
    <property type="entry name" value="Dbl homology (DH) domain"/>
    <property type="match status" value="1"/>
</dbReference>
<feature type="compositionally biased region" description="Pro residues" evidence="3">
    <location>
        <begin position="521"/>
        <end position="532"/>
    </location>
</feature>
<dbReference type="PROSITE" id="PS50010">
    <property type="entry name" value="DH_2"/>
    <property type="match status" value="1"/>
</dbReference>
<dbReference type="Gene3D" id="2.30.29.30">
    <property type="entry name" value="Pleckstrin-homology domain (PH domain)/Phosphotyrosine-binding domain (PTB)"/>
    <property type="match status" value="1"/>
</dbReference>
<feature type="region of interest" description="Disordered" evidence="3">
    <location>
        <begin position="1"/>
        <end position="54"/>
    </location>
</feature>
<dbReference type="PROSITE" id="PS50219">
    <property type="entry name" value="CNH"/>
    <property type="match status" value="1"/>
</dbReference>
<evidence type="ECO:0000256" key="2">
    <source>
        <dbReference type="ARBA" id="ARBA00022658"/>
    </source>
</evidence>
<feature type="compositionally biased region" description="Polar residues" evidence="3">
    <location>
        <begin position="566"/>
        <end position="576"/>
    </location>
</feature>
<feature type="domain" description="PH" evidence="4">
    <location>
        <begin position="1115"/>
        <end position="1281"/>
    </location>
</feature>
<dbReference type="Pfam" id="PF15405">
    <property type="entry name" value="PH_5"/>
    <property type="match status" value="1"/>
</dbReference>
<feature type="compositionally biased region" description="Polar residues" evidence="3">
    <location>
        <begin position="652"/>
        <end position="662"/>
    </location>
</feature>
<feature type="region of interest" description="Disordered" evidence="3">
    <location>
        <begin position="69"/>
        <end position="103"/>
    </location>
</feature>
<dbReference type="PANTHER" id="PTHR46572">
    <property type="entry name" value="RHO1 GDP-GTP EXCHANGE PROTEIN 1-RELATED"/>
    <property type="match status" value="1"/>
</dbReference>
<evidence type="ECO:0000256" key="3">
    <source>
        <dbReference type="SAM" id="MobiDB-lite"/>
    </source>
</evidence>
<dbReference type="InterPro" id="IPR041675">
    <property type="entry name" value="PH_5"/>
</dbReference>
<dbReference type="Proteomes" id="UP000283895">
    <property type="component" value="Unassembled WGS sequence"/>
</dbReference>
<protein>
    <recommendedName>
        <fullName evidence="9">Rho1 guanine nucleotide exchange factor 3</fullName>
    </recommendedName>
</protein>
<comment type="caution">
    <text evidence="7">The sequence shown here is derived from an EMBL/GenBank/DDBJ whole genome shotgun (WGS) entry which is preliminary data.</text>
</comment>
<dbReference type="InterPro" id="IPR001180">
    <property type="entry name" value="CNH_dom"/>
</dbReference>
<evidence type="ECO:0000259" key="4">
    <source>
        <dbReference type="PROSITE" id="PS50003"/>
    </source>
</evidence>
<dbReference type="SMART" id="SM00036">
    <property type="entry name" value="CNH"/>
    <property type="match status" value="1"/>
</dbReference>
<dbReference type="SMART" id="SM00233">
    <property type="entry name" value="PH"/>
    <property type="match status" value="1"/>
</dbReference>
<feature type="region of interest" description="Disordered" evidence="3">
    <location>
        <begin position="501"/>
        <end position="636"/>
    </location>
</feature>
<feature type="compositionally biased region" description="Low complexity" evidence="3">
    <location>
        <begin position="681"/>
        <end position="690"/>
    </location>
</feature>
<dbReference type="SMART" id="SM00325">
    <property type="entry name" value="RhoGEF"/>
    <property type="match status" value="1"/>
</dbReference>
<name>A0A423X2T4_9PEZI</name>
<feature type="region of interest" description="Disordered" evidence="3">
    <location>
        <begin position="264"/>
        <end position="318"/>
    </location>
</feature>
<dbReference type="SUPFAM" id="SSF48065">
    <property type="entry name" value="DBL homology domain (DH-domain)"/>
    <property type="match status" value="1"/>
</dbReference>
<dbReference type="PROSITE" id="PS50003">
    <property type="entry name" value="PH_DOMAIN"/>
    <property type="match status" value="1"/>
</dbReference>